<name>J7HB91_9ECHI</name>
<dbReference type="InterPro" id="IPR050255">
    <property type="entry name" value="POU_domain_TF"/>
</dbReference>
<sequence>MNGMVSSAQQYCPPAAARSASLNSHLGIHNGHNPIEEGDVVVTEDRDAPSSDDLEQFAKSFKQRRIKLGYTQADVG</sequence>
<organism evidence="6">
    <name type="scientific">Ophiomastix wendtii</name>
    <dbReference type="NCBI Taxonomy" id="7623"/>
    <lineage>
        <taxon>Eukaryota</taxon>
        <taxon>Metazoa</taxon>
        <taxon>Echinodermata</taxon>
        <taxon>Eleutherozoa</taxon>
        <taxon>Asterozoa</taxon>
        <taxon>Ophiuroidea</taxon>
        <taxon>Myophiuroidea</taxon>
        <taxon>Metophiurida</taxon>
        <taxon>Ophintegrida</taxon>
        <taxon>Amphilepidida</taxon>
        <taxon>Ophiurina</taxon>
        <taxon>Gnathophiurina</taxon>
        <taxon>Ophiactoidea</taxon>
        <taxon>Ophiocomidae</taxon>
        <taxon>Ophiomastix</taxon>
    </lineage>
</organism>
<feature type="region of interest" description="Disordered" evidence="4">
    <location>
        <begin position="1"/>
        <end position="51"/>
    </location>
</feature>
<dbReference type="InterPro" id="IPR010982">
    <property type="entry name" value="Lambda_DNA-bd_dom_sf"/>
</dbReference>
<feature type="non-terminal residue" evidence="6">
    <location>
        <position position="1"/>
    </location>
</feature>
<feature type="compositionally biased region" description="Polar residues" evidence="4">
    <location>
        <begin position="1"/>
        <end position="10"/>
    </location>
</feature>
<dbReference type="PROSITE" id="PS00035">
    <property type="entry name" value="POU_1"/>
    <property type="match status" value="1"/>
</dbReference>
<evidence type="ECO:0000313" key="6">
    <source>
        <dbReference type="EMBL" id="AFP99072.1"/>
    </source>
</evidence>
<dbReference type="InterPro" id="IPR000327">
    <property type="entry name" value="POU_dom"/>
</dbReference>
<dbReference type="PROSITE" id="PS51179">
    <property type="entry name" value="POU_3"/>
    <property type="match status" value="1"/>
</dbReference>
<dbReference type="EMBL" id="JX160075">
    <property type="protein sequence ID" value="AFP99072.1"/>
    <property type="molecule type" value="mRNA"/>
</dbReference>
<evidence type="ECO:0000256" key="4">
    <source>
        <dbReference type="SAM" id="MobiDB-lite"/>
    </source>
</evidence>
<evidence type="ECO:0000259" key="5">
    <source>
        <dbReference type="PROSITE" id="PS51179"/>
    </source>
</evidence>
<dbReference type="PANTHER" id="PTHR11636">
    <property type="entry name" value="POU DOMAIN"/>
    <property type="match status" value="1"/>
</dbReference>
<keyword evidence="3" id="KW-0539">Nucleus</keyword>
<evidence type="ECO:0000256" key="1">
    <source>
        <dbReference type="ARBA" id="ARBA00023125"/>
    </source>
</evidence>
<evidence type="ECO:0000256" key="3">
    <source>
        <dbReference type="ARBA" id="ARBA00023242"/>
    </source>
</evidence>
<dbReference type="Pfam" id="PF00157">
    <property type="entry name" value="Pou"/>
    <property type="match status" value="1"/>
</dbReference>
<dbReference type="PANTHER" id="PTHR11636:SF89">
    <property type="entry name" value="POU DOMAIN PROTEIN 2, ISOFORM B-RELATED"/>
    <property type="match status" value="1"/>
</dbReference>
<dbReference type="GO" id="GO:0000978">
    <property type="term" value="F:RNA polymerase II cis-regulatory region sequence-specific DNA binding"/>
    <property type="evidence" value="ECO:0007669"/>
    <property type="project" value="TreeGrafter"/>
</dbReference>
<proteinExistence type="evidence at transcript level"/>
<feature type="non-terminal residue" evidence="6">
    <location>
        <position position="76"/>
    </location>
</feature>
<feature type="domain" description="POU-specific" evidence="5">
    <location>
        <begin position="46"/>
        <end position="76"/>
    </location>
</feature>
<protein>
    <submittedName>
        <fullName evidence="6">Brn1-2-4</fullName>
    </submittedName>
</protein>
<keyword evidence="1" id="KW-0238">DNA-binding</keyword>
<evidence type="ECO:0000256" key="2">
    <source>
        <dbReference type="ARBA" id="ARBA00023155"/>
    </source>
</evidence>
<dbReference type="Gene3D" id="1.10.260.40">
    <property type="entry name" value="lambda repressor-like DNA-binding domains"/>
    <property type="match status" value="1"/>
</dbReference>
<dbReference type="GO" id="GO:0000981">
    <property type="term" value="F:DNA-binding transcription factor activity, RNA polymerase II-specific"/>
    <property type="evidence" value="ECO:0007669"/>
    <property type="project" value="TreeGrafter"/>
</dbReference>
<keyword evidence="2" id="KW-0371">Homeobox</keyword>
<reference evidence="6" key="1">
    <citation type="submission" date="2012-06" db="EMBL/GenBank/DDBJ databases">
        <title>Sequencing and analysis of the gastrula transcriptome of the brittle star Ophiocoma wendtii.</title>
        <authorList>
            <person name="Livingston B.T."/>
        </authorList>
    </citation>
    <scope>NUCLEOTIDE SEQUENCE</scope>
</reference>
<accession>J7HB91</accession>
<dbReference type="SUPFAM" id="SSF47413">
    <property type="entry name" value="lambda repressor-like DNA-binding domains"/>
    <property type="match status" value="1"/>
</dbReference>
<dbReference type="AlphaFoldDB" id="J7HB91"/>